<keyword evidence="5 8" id="KW-0812">Transmembrane</keyword>
<dbReference type="Proteomes" id="UP000281391">
    <property type="component" value="Chromosome"/>
</dbReference>
<evidence type="ECO:0000259" key="9">
    <source>
        <dbReference type="Pfam" id="PF05957"/>
    </source>
</evidence>
<dbReference type="NCBIfam" id="NF007709">
    <property type="entry name" value="PRK10404.1"/>
    <property type="match status" value="1"/>
</dbReference>
<feature type="domain" description="DUF883" evidence="10">
    <location>
        <begin position="74"/>
        <end position="103"/>
    </location>
</feature>
<dbReference type="Pfam" id="PF19029">
    <property type="entry name" value="DUF883_C"/>
    <property type="match status" value="1"/>
</dbReference>
<protein>
    <submittedName>
        <fullName evidence="11">Bacterial protein of uncharacterized function (DUF883)</fullName>
    </submittedName>
</protein>
<comment type="subcellular location">
    <subcellularLocation>
        <location evidence="1">Cell inner membrane</location>
        <topology evidence="1">Single-pass membrane protein</topology>
    </subcellularLocation>
</comment>
<evidence type="ECO:0000256" key="7">
    <source>
        <dbReference type="ARBA" id="ARBA00023136"/>
    </source>
</evidence>
<comment type="similarity">
    <text evidence="2">Belongs to the ElaB/YgaM/YqjD family.</text>
</comment>
<dbReference type="GO" id="GO:0005886">
    <property type="term" value="C:plasma membrane"/>
    <property type="evidence" value="ECO:0007669"/>
    <property type="project" value="UniProtKB-SubCell"/>
</dbReference>
<name>A0A3S4E2J7_SEROD</name>
<evidence type="ECO:0000259" key="10">
    <source>
        <dbReference type="Pfam" id="PF19029"/>
    </source>
</evidence>
<evidence type="ECO:0000256" key="8">
    <source>
        <dbReference type="SAM" id="Phobius"/>
    </source>
</evidence>
<dbReference type="InterPro" id="IPR043605">
    <property type="entry name" value="DUF883_C"/>
</dbReference>
<feature type="domain" description="DUF883" evidence="9">
    <location>
        <begin position="12"/>
        <end position="61"/>
    </location>
</feature>
<dbReference type="EMBL" id="LR134117">
    <property type="protein sequence ID" value="VDZ60401.1"/>
    <property type="molecule type" value="Genomic_DNA"/>
</dbReference>
<dbReference type="KEGG" id="sof:NCTC11214_03398"/>
<keyword evidence="6 8" id="KW-1133">Transmembrane helix</keyword>
<evidence type="ECO:0000256" key="3">
    <source>
        <dbReference type="ARBA" id="ARBA00022475"/>
    </source>
</evidence>
<dbReference type="RefSeq" id="WP_004960581.1">
    <property type="nucleotide sequence ID" value="NZ_JAQMZQ010000006.1"/>
</dbReference>
<keyword evidence="3" id="KW-1003">Cell membrane</keyword>
<dbReference type="PANTHER" id="PTHR35893">
    <property type="entry name" value="INNER MEMBRANE PROTEIN-RELATED"/>
    <property type="match status" value="1"/>
</dbReference>
<feature type="transmembrane region" description="Helical" evidence="8">
    <location>
        <begin position="83"/>
        <end position="101"/>
    </location>
</feature>
<evidence type="ECO:0000313" key="11">
    <source>
        <dbReference type="EMBL" id="VDZ60401.1"/>
    </source>
</evidence>
<dbReference type="PANTHER" id="PTHR35893:SF1">
    <property type="entry name" value="PROTEIN ELAB"/>
    <property type="match status" value="1"/>
</dbReference>
<dbReference type="InterPro" id="IPR010279">
    <property type="entry name" value="YqjD/ElaB"/>
</dbReference>
<evidence type="ECO:0000256" key="2">
    <source>
        <dbReference type="ARBA" id="ARBA00010423"/>
    </source>
</evidence>
<dbReference type="InterPro" id="IPR043604">
    <property type="entry name" value="DUF883_N"/>
</dbReference>
<keyword evidence="4" id="KW-0997">Cell inner membrane</keyword>
<dbReference type="GO" id="GO:0043022">
    <property type="term" value="F:ribosome binding"/>
    <property type="evidence" value="ECO:0007669"/>
    <property type="project" value="InterPro"/>
</dbReference>
<evidence type="ECO:0000313" key="12">
    <source>
        <dbReference type="Proteomes" id="UP000281391"/>
    </source>
</evidence>
<reference evidence="11 12" key="1">
    <citation type="submission" date="2018-12" db="EMBL/GenBank/DDBJ databases">
        <authorList>
            <consortium name="Pathogen Informatics"/>
        </authorList>
    </citation>
    <scope>NUCLEOTIDE SEQUENCE [LARGE SCALE GENOMIC DNA]</scope>
    <source>
        <strain evidence="11 12">NCTC11214</strain>
    </source>
</reference>
<dbReference type="AlphaFoldDB" id="A0A3S4E2J7"/>
<proteinExistence type="inferred from homology"/>
<keyword evidence="7 8" id="KW-0472">Membrane</keyword>
<accession>A0A3S4E2J7</accession>
<evidence type="ECO:0000256" key="6">
    <source>
        <dbReference type="ARBA" id="ARBA00022989"/>
    </source>
</evidence>
<evidence type="ECO:0000256" key="5">
    <source>
        <dbReference type="ARBA" id="ARBA00022692"/>
    </source>
</evidence>
<gene>
    <name evidence="11" type="primary">elaB_3</name>
    <name evidence="11" type="ORF">NCTC11214_03398</name>
</gene>
<sequence length="103" mass="11522">MAINPDENQTTLDDDLRMLTDTLEEVLKYSGDRADQAYIEIKTRAEQALKDVKSRLSGASETYYARAKQVAYRADDYVRDKPWHGVGCGATIGLVLGLLLARK</sequence>
<dbReference type="Pfam" id="PF05957">
    <property type="entry name" value="DUF883"/>
    <property type="match status" value="1"/>
</dbReference>
<evidence type="ECO:0000256" key="1">
    <source>
        <dbReference type="ARBA" id="ARBA00004377"/>
    </source>
</evidence>
<evidence type="ECO:0000256" key="4">
    <source>
        <dbReference type="ARBA" id="ARBA00022519"/>
    </source>
</evidence>
<organism evidence="11 12">
    <name type="scientific">Serratia odorifera</name>
    <dbReference type="NCBI Taxonomy" id="618"/>
    <lineage>
        <taxon>Bacteria</taxon>
        <taxon>Pseudomonadati</taxon>
        <taxon>Pseudomonadota</taxon>
        <taxon>Gammaproteobacteria</taxon>
        <taxon>Enterobacterales</taxon>
        <taxon>Yersiniaceae</taxon>
        <taxon>Serratia</taxon>
    </lineage>
</organism>